<sequence>MTEGFHRPTKLPPSMLEAIQGGLDPEAVSRITHETAVALLTRVRADPDPAVVDRLVTYTDEHGIDAIAELWSHASPRSLPGALWRIYLLRLLIRQDPVGTSFSFQRGTELITTVDPVIAGAAEPTGPEEIIVLADQILRGLYAGDFAIALERAASFCRINAVGCTSLANDRDAVDPADAARLTTKAARFSTIAEELAGCARLWRTDSLD</sequence>
<reference evidence="1 2" key="1">
    <citation type="submission" date="2018-11" db="EMBL/GenBank/DDBJ databases">
        <title>Sequencing the genomes of 1000 actinobacteria strains.</title>
        <authorList>
            <person name="Klenk H.-P."/>
        </authorList>
    </citation>
    <scope>NUCLEOTIDE SEQUENCE [LARGE SCALE GENOMIC DNA]</scope>
    <source>
        <strain evidence="1 2">DSM 14012</strain>
    </source>
</reference>
<dbReference type="AlphaFoldDB" id="A0A3N2C0R4"/>
<name>A0A3N2C0R4_9MICO</name>
<gene>
    <name evidence="1" type="ORF">EDD42_1098</name>
</gene>
<dbReference type="Proteomes" id="UP000266915">
    <property type="component" value="Unassembled WGS sequence"/>
</dbReference>
<keyword evidence="2" id="KW-1185">Reference proteome</keyword>
<proteinExistence type="predicted"/>
<dbReference type="RefSeq" id="WP_085510311.1">
    <property type="nucleotide sequence ID" value="NZ_FXAP01000001.1"/>
</dbReference>
<organism evidence="1 2">
    <name type="scientific">Plantibacter flavus</name>
    <dbReference type="NCBI Taxonomy" id="150123"/>
    <lineage>
        <taxon>Bacteria</taxon>
        <taxon>Bacillati</taxon>
        <taxon>Actinomycetota</taxon>
        <taxon>Actinomycetes</taxon>
        <taxon>Micrococcales</taxon>
        <taxon>Microbacteriaceae</taxon>
        <taxon>Plantibacter</taxon>
    </lineage>
</organism>
<accession>A0A3N2C0R4</accession>
<protein>
    <recommendedName>
        <fullName evidence="3">DNA-directed RNA polymerase subunit beta</fullName>
    </recommendedName>
</protein>
<dbReference type="EMBL" id="RKHL01000001">
    <property type="protein sequence ID" value="ROR81050.1"/>
    <property type="molecule type" value="Genomic_DNA"/>
</dbReference>
<evidence type="ECO:0008006" key="3">
    <source>
        <dbReference type="Google" id="ProtNLM"/>
    </source>
</evidence>
<evidence type="ECO:0000313" key="1">
    <source>
        <dbReference type="EMBL" id="ROR81050.1"/>
    </source>
</evidence>
<comment type="caution">
    <text evidence="1">The sequence shown here is derived from an EMBL/GenBank/DDBJ whole genome shotgun (WGS) entry which is preliminary data.</text>
</comment>
<evidence type="ECO:0000313" key="2">
    <source>
        <dbReference type="Proteomes" id="UP000266915"/>
    </source>
</evidence>